<dbReference type="Proteomes" id="UP001626628">
    <property type="component" value="Chromosome"/>
</dbReference>
<dbReference type="RefSeq" id="WP_407286410.1">
    <property type="nucleotide sequence ID" value="NZ_CP147982.1"/>
</dbReference>
<evidence type="ECO:0000313" key="1">
    <source>
        <dbReference type="EMBL" id="WXK76985.1"/>
    </source>
</evidence>
<dbReference type="EMBL" id="CP147982">
    <property type="protein sequence ID" value="WXK76985.1"/>
    <property type="molecule type" value="Genomic_DNA"/>
</dbReference>
<evidence type="ECO:0000313" key="2">
    <source>
        <dbReference type="Proteomes" id="UP001626628"/>
    </source>
</evidence>
<reference evidence="1 2" key="1">
    <citation type="submission" date="2024-03" db="EMBL/GenBank/DDBJ databases">
        <title>The complete genome of Streptomyces sirii sp.nov.</title>
        <authorList>
            <person name="Zakalyukina Y.V."/>
            <person name="Belik A.R."/>
            <person name="Biryukov M.V."/>
            <person name="Baturina O.A."/>
            <person name="Kabilov M.R."/>
        </authorList>
    </citation>
    <scope>NUCLEOTIDE SEQUENCE [LARGE SCALE GENOMIC DNA]</scope>
    <source>
        <strain evidence="1 2">BP-8</strain>
    </source>
</reference>
<gene>
    <name evidence="1" type="ORF">WAB15_13800</name>
</gene>
<sequence length="92" mass="9789">MHILTLDPAGYVVMAEVILGPAADPILSGGPFCCIECATQRVCDLAVELGIQEQGASFLICHMDRPAGVVVGSHDRMWAVRILSSYELASSD</sequence>
<accession>A0ABZ2QKJ0</accession>
<protein>
    <submittedName>
        <fullName evidence="1">Uncharacterized protein</fullName>
    </submittedName>
</protein>
<keyword evidence="2" id="KW-1185">Reference proteome</keyword>
<proteinExistence type="predicted"/>
<name>A0ABZ2QKJ0_9ACTN</name>
<organism evidence="1 2">
    <name type="scientific">Streptomyces sirii</name>
    <dbReference type="NCBI Taxonomy" id="3127701"/>
    <lineage>
        <taxon>Bacteria</taxon>
        <taxon>Bacillati</taxon>
        <taxon>Actinomycetota</taxon>
        <taxon>Actinomycetes</taxon>
        <taxon>Kitasatosporales</taxon>
        <taxon>Streptomycetaceae</taxon>
        <taxon>Streptomyces</taxon>
    </lineage>
</organism>